<gene>
    <name evidence="1" type="ORF">LCGC14_0674330</name>
</gene>
<proteinExistence type="predicted"/>
<protein>
    <submittedName>
        <fullName evidence="1">Uncharacterized protein</fullName>
    </submittedName>
</protein>
<dbReference type="EMBL" id="LAZR01001337">
    <property type="protein sequence ID" value="KKN46316.1"/>
    <property type="molecule type" value="Genomic_DNA"/>
</dbReference>
<dbReference type="AlphaFoldDB" id="A0A0F9TBN3"/>
<organism evidence="1">
    <name type="scientific">marine sediment metagenome</name>
    <dbReference type="NCBI Taxonomy" id="412755"/>
    <lineage>
        <taxon>unclassified sequences</taxon>
        <taxon>metagenomes</taxon>
        <taxon>ecological metagenomes</taxon>
    </lineage>
</organism>
<comment type="caution">
    <text evidence="1">The sequence shown here is derived from an EMBL/GenBank/DDBJ whole genome shotgun (WGS) entry which is preliminary data.</text>
</comment>
<evidence type="ECO:0000313" key="1">
    <source>
        <dbReference type="EMBL" id="KKN46316.1"/>
    </source>
</evidence>
<sequence length="64" mass="7398">MPGCEKCWWDSDLKARTSGRDRFEILNELIDARDCTPEEQCGELHVVIDWKDGTRHCVCGENTE</sequence>
<accession>A0A0F9TBN3</accession>
<name>A0A0F9TBN3_9ZZZZ</name>
<reference evidence="1" key="1">
    <citation type="journal article" date="2015" name="Nature">
        <title>Complex archaea that bridge the gap between prokaryotes and eukaryotes.</title>
        <authorList>
            <person name="Spang A."/>
            <person name="Saw J.H."/>
            <person name="Jorgensen S.L."/>
            <person name="Zaremba-Niedzwiedzka K."/>
            <person name="Martijn J."/>
            <person name="Lind A.E."/>
            <person name="van Eijk R."/>
            <person name="Schleper C."/>
            <person name="Guy L."/>
            <person name="Ettema T.J."/>
        </authorList>
    </citation>
    <scope>NUCLEOTIDE SEQUENCE</scope>
</reference>